<evidence type="ECO:0000256" key="1">
    <source>
        <dbReference type="SAM" id="MobiDB-lite"/>
    </source>
</evidence>
<dbReference type="Proteomes" id="UP001472677">
    <property type="component" value="Unassembled WGS sequence"/>
</dbReference>
<reference evidence="2 3" key="1">
    <citation type="journal article" date="2024" name="G3 (Bethesda)">
        <title>Genome assembly of Hibiscus sabdariffa L. provides insights into metabolisms of medicinal natural products.</title>
        <authorList>
            <person name="Kim T."/>
        </authorList>
    </citation>
    <scope>NUCLEOTIDE SEQUENCE [LARGE SCALE GENOMIC DNA]</scope>
    <source>
        <strain evidence="2">TK-2024</strain>
        <tissue evidence="2">Old leaves</tissue>
    </source>
</reference>
<protein>
    <submittedName>
        <fullName evidence="2">Uncharacterized protein</fullName>
    </submittedName>
</protein>
<accession>A0ABR2BKV5</accession>
<comment type="caution">
    <text evidence="2">The sequence shown here is derived from an EMBL/GenBank/DDBJ whole genome shotgun (WGS) entry which is preliminary data.</text>
</comment>
<organism evidence="2 3">
    <name type="scientific">Hibiscus sabdariffa</name>
    <name type="common">roselle</name>
    <dbReference type="NCBI Taxonomy" id="183260"/>
    <lineage>
        <taxon>Eukaryota</taxon>
        <taxon>Viridiplantae</taxon>
        <taxon>Streptophyta</taxon>
        <taxon>Embryophyta</taxon>
        <taxon>Tracheophyta</taxon>
        <taxon>Spermatophyta</taxon>
        <taxon>Magnoliopsida</taxon>
        <taxon>eudicotyledons</taxon>
        <taxon>Gunneridae</taxon>
        <taxon>Pentapetalae</taxon>
        <taxon>rosids</taxon>
        <taxon>malvids</taxon>
        <taxon>Malvales</taxon>
        <taxon>Malvaceae</taxon>
        <taxon>Malvoideae</taxon>
        <taxon>Hibiscus</taxon>
    </lineage>
</organism>
<dbReference type="EMBL" id="JBBPBM010000105">
    <property type="protein sequence ID" value="KAK8507740.1"/>
    <property type="molecule type" value="Genomic_DNA"/>
</dbReference>
<proteinExistence type="predicted"/>
<evidence type="ECO:0000313" key="3">
    <source>
        <dbReference type="Proteomes" id="UP001472677"/>
    </source>
</evidence>
<keyword evidence="3" id="KW-1185">Reference proteome</keyword>
<evidence type="ECO:0000313" key="2">
    <source>
        <dbReference type="EMBL" id="KAK8507740.1"/>
    </source>
</evidence>
<sequence length="132" mass="13682">MIFISRHVNFNEEVFPAASSNSVSTNVAASSEFQSTPLTVPSCDSKVVTPTDGHPAPCNVAATSENEHEGSTPADCDVDMNQDLENEAESVGPFLVPTDPVGVTTADSLSEQTLSAVGVDQTVEVAVESNVG</sequence>
<feature type="region of interest" description="Disordered" evidence="1">
    <location>
        <begin position="60"/>
        <end position="79"/>
    </location>
</feature>
<name>A0ABR2BKV5_9ROSI</name>
<gene>
    <name evidence="2" type="ORF">V6N12_074306</name>
</gene>